<protein>
    <submittedName>
        <fullName evidence="2">Uncharacterized conserved protein YbjT, contains NAD(P)-binding and DUF2867 domains</fullName>
    </submittedName>
</protein>
<gene>
    <name evidence="2" type="ORF">SAMN05443287_102444</name>
</gene>
<dbReference type="AlphaFoldDB" id="A0A1H6UZS3"/>
<dbReference type="InterPro" id="IPR036291">
    <property type="entry name" value="NAD(P)-bd_dom_sf"/>
</dbReference>
<evidence type="ECO:0000313" key="3">
    <source>
        <dbReference type="Proteomes" id="UP000198707"/>
    </source>
</evidence>
<dbReference type="Proteomes" id="UP000198707">
    <property type="component" value="Unassembled WGS sequence"/>
</dbReference>
<proteinExistence type="predicted"/>
<evidence type="ECO:0000259" key="1">
    <source>
        <dbReference type="Pfam" id="PF13460"/>
    </source>
</evidence>
<dbReference type="Pfam" id="PF13460">
    <property type="entry name" value="NAD_binding_10"/>
    <property type="match status" value="1"/>
</dbReference>
<dbReference type="SUPFAM" id="SSF51735">
    <property type="entry name" value="NAD(P)-binding Rossmann-fold domains"/>
    <property type="match status" value="1"/>
</dbReference>
<dbReference type="InterPro" id="IPR016040">
    <property type="entry name" value="NAD(P)-bd_dom"/>
</dbReference>
<dbReference type="RefSeq" id="WP_092376714.1">
    <property type="nucleotide sequence ID" value="NZ_BOPI01000032.1"/>
</dbReference>
<sequence length="288" mass="30972">MTDIERALVIGATGNIGRHVVTSLRDRGIAVRTLTRSPGGLPDGIEAVHGDLRDAETLKRSLAGTDAVFLLWPFMTADGAPAVAEAIAATTRRVVYVSAMHVRDDRPPIENGFWGQVEDAIRRTDVEWTFLRVGGLATNTLQWAPAISAGRPVRMPYPAASRSLIHERDVAEVAVLAMTEAGHGGAAYALTGPASITQAEQVRIIGTVTGRPVRVERAPLAEARAELLSWADPAYADTALAYWASLVDTPEPCTPTVAELTGSPARTFAQWAAEHADDFRPPRTPERR</sequence>
<feature type="domain" description="NAD(P)-binding" evidence="1">
    <location>
        <begin position="11"/>
        <end position="179"/>
    </location>
</feature>
<dbReference type="PANTHER" id="PTHR43162">
    <property type="match status" value="1"/>
</dbReference>
<keyword evidence="3" id="KW-1185">Reference proteome</keyword>
<dbReference type="Gene3D" id="3.40.50.720">
    <property type="entry name" value="NAD(P)-binding Rossmann-like Domain"/>
    <property type="match status" value="1"/>
</dbReference>
<name>A0A1H6UZS3_9ACTN</name>
<accession>A0A1H6UZS3</accession>
<dbReference type="STRING" id="1144548.SAMN05443287_102444"/>
<evidence type="ECO:0000313" key="2">
    <source>
        <dbReference type="EMBL" id="SEI97126.1"/>
    </source>
</evidence>
<reference evidence="3" key="1">
    <citation type="submission" date="2016-10" db="EMBL/GenBank/DDBJ databases">
        <authorList>
            <person name="Varghese N."/>
            <person name="Submissions S."/>
        </authorList>
    </citation>
    <scope>NUCLEOTIDE SEQUENCE [LARGE SCALE GENOMIC DNA]</scope>
    <source>
        <strain evidence="3">CGMCC 4.7038</strain>
    </source>
</reference>
<organism evidence="2 3">
    <name type="scientific">Micromonospora phaseoli</name>
    <dbReference type="NCBI Taxonomy" id="1144548"/>
    <lineage>
        <taxon>Bacteria</taxon>
        <taxon>Bacillati</taxon>
        <taxon>Actinomycetota</taxon>
        <taxon>Actinomycetes</taxon>
        <taxon>Micromonosporales</taxon>
        <taxon>Micromonosporaceae</taxon>
        <taxon>Micromonospora</taxon>
    </lineage>
</organism>
<dbReference type="InterPro" id="IPR051604">
    <property type="entry name" value="Ergot_Alk_Oxidoreductase"/>
</dbReference>
<dbReference type="OrthoDB" id="116343at2"/>
<dbReference type="PANTHER" id="PTHR43162:SF1">
    <property type="entry name" value="PRESTALK A DIFFERENTIATION PROTEIN A"/>
    <property type="match status" value="1"/>
</dbReference>
<dbReference type="EMBL" id="FNYV01000002">
    <property type="protein sequence ID" value="SEI97126.1"/>
    <property type="molecule type" value="Genomic_DNA"/>
</dbReference>